<keyword evidence="4" id="KW-1185">Reference proteome</keyword>
<feature type="domain" description="DDE-1" evidence="1">
    <location>
        <begin position="324"/>
        <end position="453"/>
    </location>
</feature>
<dbReference type="EMBL" id="BDGG01000002">
    <property type="protein sequence ID" value="GAU91385.1"/>
    <property type="molecule type" value="Genomic_DNA"/>
</dbReference>
<evidence type="ECO:0000313" key="4">
    <source>
        <dbReference type="Proteomes" id="UP000186922"/>
    </source>
</evidence>
<evidence type="ECO:0000259" key="2">
    <source>
        <dbReference type="Pfam" id="PF04236"/>
    </source>
</evidence>
<comment type="caution">
    <text evidence="3">The sequence shown here is derived from an EMBL/GenBank/DDBJ whole genome shotgun (WGS) entry which is preliminary data.</text>
</comment>
<dbReference type="Pfam" id="PF04236">
    <property type="entry name" value="Transp_Tc5_C"/>
    <property type="match status" value="1"/>
</dbReference>
<dbReference type="AlphaFoldDB" id="A0A1D1USG8"/>
<evidence type="ECO:0008006" key="5">
    <source>
        <dbReference type="Google" id="ProtNLM"/>
    </source>
</evidence>
<dbReference type="InterPro" id="IPR035896">
    <property type="entry name" value="AN1-like_Znf"/>
</dbReference>
<evidence type="ECO:0000313" key="3">
    <source>
        <dbReference type="EMBL" id="GAU91385.1"/>
    </source>
</evidence>
<feature type="domain" description="Transposase Tc5 C-terminal" evidence="2">
    <location>
        <begin position="497"/>
        <end position="556"/>
    </location>
</feature>
<organism evidence="3 4">
    <name type="scientific">Ramazzottius varieornatus</name>
    <name type="common">Water bear</name>
    <name type="synonym">Tardigrade</name>
    <dbReference type="NCBI Taxonomy" id="947166"/>
    <lineage>
        <taxon>Eukaryota</taxon>
        <taxon>Metazoa</taxon>
        <taxon>Ecdysozoa</taxon>
        <taxon>Tardigrada</taxon>
        <taxon>Eutardigrada</taxon>
        <taxon>Parachela</taxon>
        <taxon>Hypsibioidea</taxon>
        <taxon>Ramazzottiidae</taxon>
        <taxon>Ramazzottius</taxon>
    </lineage>
</organism>
<reference evidence="3 4" key="1">
    <citation type="journal article" date="2016" name="Nat. Commun.">
        <title>Extremotolerant tardigrade genome and improved radiotolerance of human cultured cells by tardigrade-unique protein.</title>
        <authorList>
            <person name="Hashimoto T."/>
            <person name="Horikawa D.D."/>
            <person name="Saito Y."/>
            <person name="Kuwahara H."/>
            <person name="Kozuka-Hata H."/>
            <person name="Shin-I T."/>
            <person name="Minakuchi Y."/>
            <person name="Ohishi K."/>
            <person name="Motoyama A."/>
            <person name="Aizu T."/>
            <person name="Enomoto A."/>
            <person name="Kondo K."/>
            <person name="Tanaka S."/>
            <person name="Hara Y."/>
            <person name="Koshikawa S."/>
            <person name="Sagara H."/>
            <person name="Miura T."/>
            <person name="Yokobori S."/>
            <person name="Miyagawa K."/>
            <person name="Suzuki Y."/>
            <person name="Kubo T."/>
            <person name="Oyama M."/>
            <person name="Kohara Y."/>
            <person name="Fujiyama A."/>
            <person name="Arakawa K."/>
            <person name="Katayama T."/>
            <person name="Toyoda A."/>
            <person name="Kunieda T."/>
        </authorList>
    </citation>
    <scope>NUCLEOTIDE SEQUENCE [LARGE SCALE GENOMIC DNA]</scope>
    <source>
        <strain evidence="3 4">YOKOZUNA-1</strain>
    </source>
</reference>
<dbReference type="GO" id="GO:0003676">
    <property type="term" value="F:nucleic acid binding"/>
    <property type="evidence" value="ECO:0007669"/>
    <property type="project" value="InterPro"/>
</dbReference>
<name>A0A1D1USG8_RAMVA</name>
<evidence type="ECO:0000259" key="1">
    <source>
        <dbReference type="Pfam" id="PF03184"/>
    </source>
</evidence>
<protein>
    <recommendedName>
        <fullName evidence="5">HTH CENPB-type domain-containing protein</fullName>
    </recommendedName>
</protein>
<sequence length="561" mass="65027">MYSVNPLNVLLEEEYKLRYQPDDAPSEADKQLKDLIKDLSDIKIARSDSPVLEVEEDLQGDLQLDGLTFDDFEKTAGDANLLNGSAERYFFEDDRLNEPVTSDTEPSSHEIFVPRLPDRRVPSSQAVNLDYQKRAVDYWCNATAKKRRSLSSVRIHFTKVRDERQLRDWKKQLAEGGSRFDKLKVIRLETAKQYFMAKQKRQVAKDLDLKRWAITANDDVDLPGFTASPHWVSKFKRYYGIVDRKITKFFTKKSLEAAPQVKQSAEECVALVRSRIAEHGLDCLWNTDQSGFEYEVRPGRTLKQKGVKHVEAITQSENSMTHSYTVMMTISPGTRKFHPILFITLKEEKGVLGPIVSKTMFKADNLYITASTSGKTTKKLYLKWSENVLFPHMEDRCILLADSWKTFADQDAVIELKPEELQYEMITIPPKVTGSIQPLDVLCFRMYKGCFKKISNFVFVNDVPVHVHHRDVILKLHSLLYQQFQSPRFENLIVRAWFKSGYTDERVQYVNPASFMFKKLNGRCIHNNCKNTVLLVCGWCKGRLCFHHFYDVHHFCTIYLP</sequence>
<dbReference type="OrthoDB" id="10051656at2759"/>
<accession>A0A1D1USG8</accession>
<proteinExistence type="predicted"/>
<gene>
    <name evidence="3" type="primary">RvY_03648-1</name>
    <name evidence="3" type="synonym">RvY_03648.1</name>
    <name evidence="3" type="ORF">RvY_03648</name>
</gene>
<dbReference type="Pfam" id="PF03184">
    <property type="entry name" value="DDE_1"/>
    <property type="match status" value="1"/>
</dbReference>
<dbReference type="InterPro" id="IPR007350">
    <property type="entry name" value="Transposase_Tc5_C"/>
</dbReference>
<dbReference type="InterPro" id="IPR004875">
    <property type="entry name" value="DDE_SF_endonuclease_dom"/>
</dbReference>
<dbReference type="SUPFAM" id="SSF118310">
    <property type="entry name" value="AN1-like Zinc finger"/>
    <property type="match status" value="1"/>
</dbReference>
<dbReference type="Proteomes" id="UP000186922">
    <property type="component" value="Unassembled WGS sequence"/>
</dbReference>